<dbReference type="PIRSF" id="PIRSF000103">
    <property type="entry name" value="HIBADH"/>
    <property type="match status" value="1"/>
</dbReference>
<evidence type="ECO:0000259" key="3">
    <source>
        <dbReference type="Pfam" id="PF03446"/>
    </source>
</evidence>
<accession>A0A4R4X2L2</accession>
<comment type="caution">
    <text evidence="5">The sequence shown here is derived from an EMBL/GenBank/DDBJ whole genome shotgun (WGS) entry which is preliminary data.</text>
</comment>
<comment type="similarity">
    <text evidence="1">Belongs to the HIBADH-related family.</text>
</comment>
<dbReference type="InterPro" id="IPR048666">
    <property type="entry name" value="RedAm-like_C"/>
</dbReference>
<feature type="domain" description="6-phosphogluconate dehydrogenase NADP-binding" evidence="3">
    <location>
        <begin position="12"/>
        <end position="161"/>
    </location>
</feature>
<dbReference type="OrthoDB" id="4535742at2"/>
<dbReference type="RefSeq" id="WP_132505271.1">
    <property type="nucleotide sequence ID" value="NZ_SMKP01000011.1"/>
</dbReference>
<evidence type="ECO:0000259" key="4">
    <source>
        <dbReference type="Pfam" id="PF21761"/>
    </source>
</evidence>
<dbReference type="Proteomes" id="UP000294543">
    <property type="component" value="Unassembled WGS sequence"/>
</dbReference>
<dbReference type="Gene3D" id="3.40.50.720">
    <property type="entry name" value="NAD(P)-binding Rossmann-like Domain"/>
    <property type="match status" value="1"/>
</dbReference>
<dbReference type="InterPro" id="IPR006115">
    <property type="entry name" value="6PGDH_NADP-bd"/>
</dbReference>
<organism evidence="5 6">
    <name type="scientific">Nonomuraea diastatica</name>
    <dbReference type="NCBI Taxonomy" id="1848329"/>
    <lineage>
        <taxon>Bacteria</taxon>
        <taxon>Bacillati</taxon>
        <taxon>Actinomycetota</taxon>
        <taxon>Actinomycetes</taxon>
        <taxon>Streptosporangiales</taxon>
        <taxon>Streptosporangiaceae</taxon>
        <taxon>Nonomuraea</taxon>
    </lineage>
</organism>
<feature type="domain" description="NADPH-dependent reductive aminase-like C-terminal" evidence="4">
    <location>
        <begin position="165"/>
        <end position="290"/>
    </location>
</feature>
<dbReference type="InterPro" id="IPR013328">
    <property type="entry name" value="6PGD_dom2"/>
</dbReference>
<keyword evidence="6" id="KW-1185">Reference proteome</keyword>
<dbReference type="PANTHER" id="PTHR43580:SF2">
    <property type="entry name" value="CYTOKINE-LIKE NUCLEAR FACTOR N-PAC"/>
    <property type="match status" value="1"/>
</dbReference>
<dbReference type="InterPro" id="IPR036291">
    <property type="entry name" value="NAD(P)-bd_dom_sf"/>
</dbReference>
<evidence type="ECO:0000256" key="1">
    <source>
        <dbReference type="ARBA" id="ARBA00009080"/>
    </source>
</evidence>
<dbReference type="Pfam" id="PF21761">
    <property type="entry name" value="RedAm-like_C"/>
    <property type="match status" value="1"/>
</dbReference>
<sequence length="295" mass="29831">MSYDDKPGRPAVAVIGLGQMGARLAQAFLAAGYRTTVWNRTVAKADALVAQGAVRAASAAEAVGAAPLAVVCLTGYHAVRDVLATSTLQGRTVVNLASGAPDEARDLAAWVSGHGAAYLDGAAMSGTRLVGRREALFIFSGSADAFAEHQGVLASLGNAVHLGADPALASLYDGALFGLAWGTLAGFYHAVALVAAEGVVATGFVSVATSHMPFVTSLMTEHARQIQDGRYPDDDGTVDVHAAAMAHLLHASAAAGIRTDVPELFTNLLERASAAGHGADGVASTITTLSKGAAA</sequence>
<proteinExistence type="inferred from homology"/>
<keyword evidence="2" id="KW-0560">Oxidoreductase</keyword>
<dbReference type="Gene3D" id="1.10.1040.10">
    <property type="entry name" value="N-(1-d-carboxylethyl)-l-norvaline Dehydrogenase, domain 2"/>
    <property type="match status" value="1"/>
</dbReference>
<dbReference type="EMBL" id="SMKP01000011">
    <property type="protein sequence ID" value="TDD24463.1"/>
    <property type="molecule type" value="Genomic_DNA"/>
</dbReference>
<dbReference type="AlphaFoldDB" id="A0A4R4X2L2"/>
<evidence type="ECO:0000313" key="6">
    <source>
        <dbReference type="Proteomes" id="UP000294543"/>
    </source>
</evidence>
<gene>
    <name evidence="5" type="ORF">E1294_05740</name>
</gene>
<dbReference type="Pfam" id="PF03446">
    <property type="entry name" value="NAD_binding_2"/>
    <property type="match status" value="1"/>
</dbReference>
<name>A0A4R4X2L2_9ACTN</name>
<dbReference type="SUPFAM" id="SSF51735">
    <property type="entry name" value="NAD(P)-binding Rossmann-fold domains"/>
    <property type="match status" value="1"/>
</dbReference>
<evidence type="ECO:0000313" key="5">
    <source>
        <dbReference type="EMBL" id="TDD24463.1"/>
    </source>
</evidence>
<dbReference type="InterPro" id="IPR015815">
    <property type="entry name" value="HIBADH-related"/>
</dbReference>
<dbReference type="GO" id="GO:0016491">
    <property type="term" value="F:oxidoreductase activity"/>
    <property type="evidence" value="ECO:0007669"/>
    <property type="project" value="UniProtKB-KW"/>
</dbReference>
<dbReference type="PANTHER" id="PTHR43580">
    <property type="entry name" value="OXIDOREDUCTASE GLYR1-RELATED"/>
    <property type="match status" value="1"/>
</dbReference>
<evidence type="ECO:0000256" key="2">
    <source>
        <dbReference type="ARBA" id="ARBA00023002"/>
    </source>
</evidence>
<reference evidence="5 6" key="1">
    <citation type="submission" date="2019-03" db="EMBL/GenBank/DDBJ databases">
        <title>Draft genome sequences of novel Actinobacteria.</title>
        <authorList>
            <person name="Sahin N."/>
            <person name="Ay H."/>
            <person name="Saygin H."/>
        </authorList>
    </citation>
    <scope>NUCLEOTIDE SEQUENCE [LARGE SCALE GENOMIC DNA]</scope>
    <source>
        <strain evidence="5 6">KC712</strain>
    </source>
</reference>
<protein>
    <submittedName>
        <fullName evidence="5">NAD(P)-dependent oxidoreductase</fullName>
    </submittedName>
</protein>
<dbReference type="GO" id="GO:0050661">
    <property type="term" value="F:NADP binding"/>
    <property type="evidence" value="ECO:0007669"/>
    <property type="project" value="InterPro"/>
</dbReference>
<dbReference type="InterPro" id="IPR051265">
    <property type="entry name" value="HIBADH-related_NP60_sf"/>
</dbReference>